<dbReference type="AlphaFoldDB" id="A0A5R8KC82"/>
<reference evidence="2 3" key="1">
    <citation type="submission" date="2019-05" db="EMBL/GenBank/DDBJ databases">
        <title>Verrucobacter flavum gen. nov., sp. nov. a new member of the family Verrucomicrobiaceae.</title>
        <authorList>
            <person name="Szuroczki S."/>
            <person name="Abbaszade G."/>
            <person name="Szabo A."/>
            <person name="Felfoldi T."/>
            <person name="Schumann P."/>
            <person name="Boka K."/>
            <person name="Keki Z."/>
            <person name="Toumi M."/>
            <person name="Toth E."/>
        </authorList>
    </citation>
    <scope>NUCLEOTIDE SEQUENCE [LARGE SCALE GENOMIC DNA]</scope>
    <source>
        <strain evidence="2 3">MG-N-17</strain>
    </source>
</reference>
<feature type="signal peptide" evidence="1">
    <location>
        <begin position="1"/>
        <end position="20"/>
    </location>
</feature>
<comment type="caution">
    <text evidence="2">The sequence shown here is derived from an EMBL/GenBank/DDBJ whole genome shotgun (WGS) entry which is preliminary data.</text>
</comment>
<dbReference type="OrthoDB" id="189299at2"/>
<name>A0A5R8KC82_9BACT</name>
<evidence type="ECO:0000313" key="3">
    <source>
        <dbReference type="Proteomes" id="UP000306196"/>
    </source>
</evidence>
<evidence type="ECO:0000313" key="2">
    <source>
        <dbReference type="EMBL" id="TLD69912.1"/>
    </source>
</evidence>
<dbReference type="Proteomes" id="UP000306196">
    <property type="component" value="Unassembled WGS sequence"/>
</dbReference>
<protein>
    <recommendedName>
        <fullName evidence="4">Cytochrome c domain-containing protein</fullName>
    </recommendedName>
</protein>
<evidence type="ECO:0000256" key="1">
    <source>
        <dbReference type="SAM" id="SignalP"/>
    </source>
</evidence>
<accession>A0A5R8KC82</accession>
<dbReference type="EMBL" id="VAUV01000010">
    <property type="protein sequence ID" value="TLD69912.1"/>
    <property type="molecule type" value="Genomic_DNA"/>
</dbReference>
<proteinExistence type="predicted"/>
<keyword evidence="1" id="KW-0732">Signal</keyword>
<dbReference type="RefSeq" id="WP_138086967.1">
    <property type="nucleotide sequence ID" value="NZ_VAUV01000010.1"/>
</dbReference>
<sequence>MRLIFLLTILFNALALNLSAQVSTYQPWAHSNDAVAKLWQRISQGQVTLDSSSEKAFLRSLLAALEVPIESQTLVFSKTSLQNNLIHPQRPRALYFNDHLYIGWVQGGVIEIIAIDPGQEPQFYSLDIPVNSRQPPNLAPSEQCFSCHETTRTQRVKGLLVRSVFTADSGQPLLRHGSFLTTPDSPISERWGGWYVTGKHGSELHMGNVTASENPAGDSVHLPRNKGANLESIAHLFDTDPYLTTTSDIVALMVLEHQCAIQNLFTAATRFTLEALERQRAMQDAFGDPISDEPQGSALSLIQHHAQSIVKSLLFADEHPLPEGGIEGNPAFQDAFRKNRKETSDGRSLKDFQLHTRLFKHRCSYMIHSESFLALPPALKQAIYQQLESALDPTPSEGGMHLSASEREHLRNILTETHPEIAKAWKIQTP</sequence>
<feature type="chain" id="PRO_5024278541" description="Cytochrome c domain-containing protein" evidence="1">
    <location>
        <begin position="21"/>
        <end position="430"/>
    </location>
</feature>
<organism evidence="2 3">
    <name type="scientific">Phragmitibacter flavus</name>
    <dbReference type="NCBI Taxonomy" id="2576071"/>
    <lineage>
        <taxon>Bacteria</taxon>
        <taxon>Pseudomonadati</taxon>
        <taxon>Verrucomicrobiota</taxon>
        <taxon>Verrucomicrobiia</taxon>
        <taxon>Verrucomicrobiales</taxon>
        <taxon>Verrucomicrobiaceae</taxon>
        <taxon>Phragmitibacter</taxon>
    </lineage>
</organism>
<gene>
    <name evidence="2" type="ORF">FEM03_14350</name>
</gene>
<evidence type="ECO:0008006" key="4">
    <source>
        <dbReference type="Google" id="ProtNLM"/>
    </source>
</evidence>
<keyword evidence="3" id="KW-1185">Reference proteome</keyword>